<sequence>MSGSGSKIPSNHDVRQHEDEDFYRLTLYEALGISEGATAEDIKRAYKKGILEHHPDKNKSLDAEVATRRFRRIQEAYEVLADPQQRRQYDIQRNPQRHRYTSRPSSAANTTQTFTHHHYHFRPPATSSTPKQSFSLTFSSSAQASFSFGLSSASASSSATATTTAHHRDDNNSEVLWSFTTRGHGNGRQPPSATTQGDDGARNHGKVRVHLSESVSSSEEEDESDSVSSSD</sequence>
<dbReference type="SMART" id="SM00271">
    <property type="entry name" value="DnaJ"/>
    <property type="match status" value="1"/>
</dbReference>
<gene>
    <name evidence="3" type="ORF">Agabi119p4_11532</name>
</gene>
<feature type="region of interest" description="Disordered" evidence="1">
    <location>
        <begin position="86"/>
        <end position="111"/>
    </location>
</feature>
<feature type="compositionally biased region" description="Polar residues" evidence="1">
    <location>
        <begin position="178"/>
        <end position="197"/>
    </location>
</feature>
<feature type="region of interest" description="Disordered" evidence="1">
    <location>
        <begin position="178"/>
        <end position="231"/>
    </location>
</feature>
<dbReference type="InterPro" id="IPR050817">
    <property type="entry name" value="DjlA_DnaK_co-chaperone"/>
</dbReference>
<dbReference type="InterPro" id="IPR001623">
    <property type="entry name" value="DnaJ_domain"/>
</dbReference>
<dbReference type="InterPro" id="IPR036869">
    <property type="entry name" value="J_dom_sf"/>
</dbReference>
<reference evidence="3 4" key="1">
    <citation type="journal article" name="Sci. Rep.">
        <title>Telomere-to-telomere assembled and centromere annotated genomes of the two main subspecies of the button mushroom Agaricus bisporus reveal especially polymorphic chromosome ends.</title>
        <authorList>
            <person name="Sonnenberg A.S.M."/>
            <person name="Sedaghat-Telgerd N."/>
            <person name="Lavrijssen B."/>
            <person name="Ohm R.A."/>
            <person name="Hendrickx P.M."/>
            <person name="Scholtmeijer K."/>
            <person name="Baars J.J.P."/>
            <person name="van Peer A."/>
        </authorList>
    </citation>
    <scope>NUCLEOTIDE SEQUENCE [LARGE SCALE GENOMIC DNA]</scope>
    <source>
        <strain evidence="3 4">H119_p4</strain>
    </source>
</reference>
<evidence type="ECO:0000313" key="3">
    <source>
        <dbReference type="EMBL" id="KAF7759837.1"/>
    </source>
</evidence>
<dbReference type="Pfam" id="PF00226">
    <property type="entry name" value="DnaJ"/>
    <property type="match status" value="1"/>
</dbReference>
<dbReference type="Proteomes" id="UP000629468">
    <property type="component" value="Unassembled WGS sequence"/>
</dbReference>
<protein>
    <recommendedName>
        <fullName evidence="2">J domain-containing protein</fullName>
    </recommendedName>
</protein>
<dbReference type="PANTHER" id="PTHR24074">
    <property type="entry name" value="CO-CHAPERONE PROTEIN DJLA"/>
    <property type="match status" value="1"/>
</dbReference>
<evidence type="ECO:0000259" key="2">
    <source>
        <dbReference type="PROSITE" id="PS50076"/>
    </source>
</evidence>
<proteinExistence type="predicted"/>
<dbReference type="CDD" id="cd06257">
    <property type="entry name" value="DnaJ"/>
    <property type="match status" value="1"/>
</dbReference>
<evidence type="ECO:0000313" key="4">
    <source>
        <dbReference type="Proteomes" id="UP000629468"/>
    </source>
</evidence>
<name>A0A8H7EV83_AGABI</name>
<dbReference type="PROSITE" id="PS50076">
    <property type="entry name" value="DNAJ_2"/>
    <property type="match status" value="1"/>
</dbReference>
<dbReference type="SUPFAM" id="SSF46565">
    <property type="entry name" value="Chaperone J-domain"/>
    <property type="match status" value="1"/>
</dbReference>
<dbReference type="PRINTS" id="PR00625">
    <property type="entry name" value="JDOMAIN"/>
</dbReference>
<accession>A0A8H7EV83</accession>
<dbReference type="Gene3D" id="1.10.287.110">
    <property type="entry name" value="DnaJ domain"/>
    <property type="match status" value="1"/>
</dbReference>
<feature type="domain" description="J" evidence="2">
    <location>
        <begin position="26"/>
        <end position="93"/>
    </location>
</feature>
<evidence type="ECO:0000256" key="1">
    <source>
        <dbReference type="SAM" id="MobiDB-lite"/>
    </source>
</evidence>
<dbReference type="AlphaFoldDB" id="A0A8H7EV83"/>
<dbReference type="InterPro" id="IPR018253">
    <property type="entry name" value="DnaJ_domain_CS"/>
</dbReference>
<comment type="caution">
    <text evidence="3">The sequence shown here is derived from an EMBL/GenBank/DDBJ whole genome shotgun (WGS) entry which is preliminary data.</text>
</comment>
<dbReference type="PROSITE" id="PS00636">
    <property type="entry name" value="DNAJ_1"/>
    <property type="match status" value="1"/>
</dbReference>
<organism evidence="3 4">
    <name type="scientific">Agaricus bisporus var. burnettii</name>
    <dbReference type="NCBI Taxonomy" id="192524"/>
    <lineage>
        <taxon>Eukaryota</taxon>
        <taxon>Fungi</taxon>
        <taxon>Dikarya</taxon>
        <taxon>Basidiomycota</taxon>
        <taxon>Agaricomycotina</taxon>
        <taxon>Agaricomycetes</taxon>
        <taxon>Agaricomycetidae</taxon>
        <taxon>Agaricales</taxon>
        <taxon>Agaricineae</taxon>
        <taxon>Agaricaceae</taxon>
        <taxon>Agaricus</taxon>
    </lineage>
</organism>
<dbReference type="EMBL" id="JABXXO010000016">
    <property type="protein sequence ID" value="KAF7759837.1"/>
    <property type="molecule type" value="Genomic_DNA"/>
</dbReference>